<sequence length="116" mass="12797">MPRSPVCRAAPLMCALDADAVLFSAATAVELRVHVPLRTYWMQSRIALSSALSGTTYGHRTTDQGLMTLIRQDTFCPLISPCCRWLLDCVMATLKTGHLWLSSCVIGGQRNQTKLE</sequence>
<reference evidence="1" key="2">
    <citation type="submission" date="2018-03" db="EMBL/GenBank/DDBJ databases">
        <title>The Triticum urartu genome reveals the dynamic nature of wheat genome evolution.</title>
        <authorList>
            <person name="Ling H."/>
            <person name="Ma B."/>
            <person name="Shi X."/>
            <person name="Liu H."/>
            <person name="Dong L."/>
            <person name="Sun H."/>
            <person name="Cao Y."/>
            <person name="Gao Q."/>
            <person name="Zheng S."/>
            <person name="Li Y."/>
            <person name="Yu Y."/>
            <person name="Du H."/>
            <person name="Qi M."/>
            <person name="Li Y."/>
            <person name="Yu H."/>
            <person name="Cui Y."/>
            <person name="Wang N."/>
            <person name="Chen C."/>
            <person name="Wu H."/>
            <person name="Zhao Y."/>
            <person name="Zhang J."/>
            <person name="Li Y."/>
            <person name="Zhou W."/>
            <person name="Zhang B."/>
            <person name="Hu W."/>
            <person name="Eijk M."/>
            <person name="Tang J."/>
            <person name="Witsenboer H."/>
            <person name="Zhao S."/>
            <person name="Li Z."/>
            <person name="Zhang A."/>
            <person name="Wang D."/>
            <person name="Liang C."/>
        </authorList>
    </citation>
    <scope>NUCLEOTIDE SEQUENCE [LARGE SCALE GENOMIC DNA]</scope>
    <source>
        <strain evidence="1">cv. G1812</strain>
    </source>
</reference>
<proteinExistence type="predicted"/>
<evidence type="ECO:0000313" key="2">
    <source>
        <dbReference type="Proteomes" id="UP000015106"/>
    </source>
</evidence>
<protein>
    <submittedName>
        <fullName evidence="1">Uncharacterized protein</fullName>
    </submittedName>
</protein>
<reference evidence="1" key="3">
    <citation type="submission" date="2022-06" db="UniProtKB">
        <authorList>
            <consortium name="EnsemblPlants"/>
        </authorList>
    </citation>
    <scope>IDENTIFICATION</scope>
</reference>
<keyword evidence="2" id="KW-1185">Reference proteome</keyword>
<accession>A0A8R7UFW7</accession>
<organism evidence="1 2">
    <name type="scientific">Triticum urartu</name>
    <name type="common">Red wild einkorn</name>
    <name type="synonym">Crithodium urartu</name>
    <dbReference type="NCBI Taxonomy" id="4572"/>
    <lineage>
        <taxon>Eukaryota</taxon>
        <taxon>Viridiplantae</taxon>
        <taxon>Streptophyta</taxon>
        <taxon>Embryophyta</taxon>
        <taxon>Tracheophyta</taxon>
        <taxon>Spermatophyta</taxon>
        <taxon>Magnoliopsida</taxon>
        <taxon>Liliopsida</taxon>
        <taxon>Poales</taxon>
        <taxon>Poaceae</taxon>
        <taxon>BOP clade</taxon>
        <taxon>Pooideae</taxon>
        <taxon>Triticodae</taxon>
        <taxon>Triticeae</taxon>
        <taxon>Triticinae</taxon>
        <taxon>Triticum</taxon>
    </lineage>
</organism>
<dbReference type="Proteomes" id="UP000015106">
    <property type="component" value="Chromosome 5"/>
</dbReference>
<dbReference type="AlphaFoldDB" id="A0A8R7UFW7"/>
<dbReference type="EnsemblPlants" id="TuG1812G0500002416.01.T02">
    <property type="protein sequence ID" value="TuG1812G0500002416.01.T02"/>
    <property type="gene ID" value="TuG1812G0500002416.01"/>
</dbReference>
<name>A0A8R7UFW7_TRIUA</name>
<reference evidence="2" key="1">
    <citation type="journal article" date="2013" name="Nature">
        <title>Draft genome of the wheat A-genome progenitor Triticum urartu.</title>
        <authorList>
            <person name="Ling H.Q."/>
            <person name="Zhao S."/>
            <person name="Liu D."/>
            <person name="Wang J."/>
            <person name="Sun H."/>
            <person name="Zhang C."/>
            <person name="Fan H."/>
            <person name="Li D."/>
            <person name="Dong L."/>
            <person name="Tao Y."/>
            <person name="Gao C."/>
            <person name="Wu H."/>
            <person name="Li Y."/>
            <person name="Cui Y."/>
            <person name="Guo X."/>
            <person name="Zheng S."/>
            <person name="Wang B."/>
            <person name="Yu K."/>
            <person name="Liang Q."/>
            <person name="Yang W."/>
            <person name="Lou X."/>
            <person name="Chen J."/>
            <person name="Feng M."/>
            <person name="Jian J."/>
            <person name="Zhang X."/>
            <person name="Luo G."/>
            <person name="Jiang Y."/>
            <person name="Liu J."/>
            <person name="Wang Z."/>
            <person name="Sha Y."/>
            <person name="Zhang B."/>
            <person name="Wu H."/>
            <person name="Tang D."/>
            <person name="Shen Q."/>
            <person name="Xue P."/>
            <person name="Zou S."/>
            <person name="Wang X."/>
            <person name="Liu X."/>
            <person name="Wang F."/>
            <person name="Yang Y."/>
            <person name="An X."/>
            <person name="Dong Z."/>
            <person name="Zhang K."/>
            <person name="Zhang X."/>
            <person name="Luo M.C."/>
            <person name="Dvorak J."/>
            <person name="Tong Y."/>
            <person name="Wang J."/>
            <person name="Yang H."/>
            <person name="Li Z."/>
            <person name="Wang D."/>
            <person name="Zhang A."/>
            <person name="Wang J."/>
        </authorList>
    </citation>
    <scope>NUCLEOTIDE SEQUENCE</scope>
    <source>
        <strain evidence="2">cv. G1812</strain>
    </source>
</reference>
<dbReference type="Gramene" id="TuG1812G0500002416.01.T02">
    <property type="protein sequence ID" value="TuG1812G0500002416.01.T02"/>
    <property type="gene ID" value="TuG1812G0500002416.01"/>
</dbReference>
<evidence type="ECO:0000313" key="1">
    <source>
        <dbReference type="EnsemblPlants" id="TuG1812G0500002416.01.T02"/>
    </source>
</evidence>